<evidence type="ECO:0000256" key="1">
    <source>
        <dbReference type="ARBA" id="ARBA00004123"/>
    </source>
</evidence>
<comment type="similarity">
    <text evidence="3">Belongs to the SHFL family.</text>
</comment>
<evidence type="ECO:0000256" key="2">
    <source>
        <dbReference type="ARBA" id="ARBA00004201"/>
    </source>
</evidence>
<evidence type="ECO:0000313" key="8">
    <source>
        <dbReference type="EMBL" id="GCB72537.1"/>
    </source>
</evidence>
<evidence type="ECO:0000256" key="7">
    <source>
        <dbReference type="SAM" id="MobiDB-lite"/>
    </source>
</evidence>
<dbReference type="GO" id="GO:0005634">
    <property type="term" value="C:nucleus"/>
    <property type="evidence" value="ECO:0007669"/>
    <property type="project" value="UniProtKB-SubCell"/>
</dbReference>
<evidence type="ECO:0000313" key="9">
    <source>
        <dbReference type="Proteomes" id="UP000288216"/>
    </source>
</evidence>
<keyword evidence="5" id="KW-0694">RNA-binding</keyword>
<evidence type="ECO:0000256" key="5">
    <source>
        <dbReference type="ARBA" id="ARBA00022884"/>
    </source>
</evidence>
<keyword evidence="9" id="KW-1185">Reference proteome</keyword>
<keyword evidence="4" id="KW-0963">Cytoplasm</keyword>
<dbReference type="PANTHER" id="PTHR16135">
    <property type="entry name" value="REPRESSOR OF YIELD OF DENV PROTEIN"/>
    <property type="match status" value="1"/>
</dbReference>
<sequence length="294" mass="33823">MNDAAEPDRNLSLKATNAHSRNDDSFCSANNQPSFRCLTIDKWPFVRVKVMMTMIYRYMSDQRACVFSSRFDISGMKPNALFILPCGIVDQLRMLPLTEENLRMFNLARNNEIPSNQRQFACSPCDRNWWRNVPDRKQVSRCRRCKRRYEAVPRDEEWGLAEYICQICNHSFRSYGQMGLPAPCYNCRSVVLPIHIIPPKRNPLPLGNERRTPHGCCAEDCYNRQEPYVAGTHCIHPRTRQVRGLPKVLCPSQNHESTGSTVPSCIGQGSSMECDVEDIIQEDLMAIPEEDEDE</sequence>
<evidence type="ECO:0000256" key="4">
    <source>
        <dbReference type="ARBA" id="ARBA00022490"/>
    </source>
</evidence>
<dbReference type="GO" id="GO:0043022">
    <property type="term" value="F:ribosome binding"/>
    <property type="evidence" value="ECO:0007669"/>
    <property type="project" value="TreeGrafter"/>
</dbReference>
<evidence type="ECO:0000256" key="3">
    <source>
        <dbReference type="ARBA" id="ARBA00005469"/>
    </source>
</evidence>
<dbReference type="GO" id="GO:0045087">
    <property type="term" value="P:innate immune response"/>
    <property type="evidence" value="ECO:0007669"/>
    <property type="project" value="TreeGrafter"/>
</dbReference>
<protein>
    <submittedName>
        <fullName evidence="8">Uncharacterized protein</fullName>
    </submittedName>
</protein>
<keyword evidence="6" id="KW-0539">Nucleus</keyword>
<comment type="subcellular location">
    <subcellularLocation>
        <location evidence="2">Cytoplasm</location>
        <location evidence="2">P-body</location>
    </subcellularLocation>
    <subcellularLocation>
        <location evidence="1">Nucleus</location>
    </subcellularLocation>
</comment>
<dbReference type="PANTHER" id="PTHR16135:SF2">
    <property type="entry name" value="SHIFTLESS ANTIVIRAL INHIBITOR OF RIBOSOMAL FRAMESHIFTING PROTEIN"/>
    <property type="match status" value="1"/>
</dbReference>
<dbReference type="GO" id="GO:0000932">
    <property type="term" value="C:P-body"/>
    <property type="evidence" value="ECO:0007669"/>
    <property type="project" value="UniProtKB-SubCell"/>
</dbReference>
<dbReference type="OrthoDB" id="9423182at2759"/>
<feature type="compositionally biased region" description="Basic and acidic residues" evidence="7">
    <location>
        <begin position="1"/>
        <end position="11"/>
    </location>
</feature>
<reference evidence="8 9" key="1">
    <citation type="journal article" date="2018" name="Nat. Ecol. Evol.">
        <title>Shark genomes provide insights into elasmobranch evolution and the origin of vertebrates.</title>
        <authorList>
            <person name="Hara Y"/>
            <person name="Yamaguchi K"/>
            <person name="Onimaru K"/>
            <person name="Kadota M"/>
            <person name="Koyanagi M"/>
            <person name="Keeley SD"/>
            <person name="Tatsumi K"/>
            <person name="Tanaka K"/>
            <person name="Motone F"/>
            <person name="Kageyama Y"/>
            <person name="Nozu R"/>
            <person name="Adachi N"/>
            <person name="Nishimura O"/>
            <person name="Nakagawa R"/>
            <person name="Tanegashima C"/>
            <person name="Kiyatake I"/>
            <person name="Matsumoto R"/>
            <person name="Murakumo K"/>
            <person name="Nishida K"/>
            <person name="Terakita A"/>
            <person name="Kuratani S"/>
            <person name="Sato K"/>
            <person name="Hyodo S Kuraku.S."/>
        </authorList>
    </citation>
    <scope>NUCLEOTIDE SEQUENCE [LARGE SCALE GENOMIC DNA]</scope>
</reference>
<comment type="caution">
    <text evidence="8">The sequence shown here is derived from an EMBL/GenBank/DDBJ whole genome shotgun (WGS) entry which is preliminary data.</text>
</comment>
<dbReference type="Pfam" id="PF15135">
    <property type="entry name" value="UPF0515"/>
    <property type="match status" value="1"/>
</dbReference>
<dbReference type="Proteomes" id="UP000288216">
    <property type="component" value="Unassembled WGS sequence"/>
</dbReference>
<accession>A0A401PHC7</accession>
<dbReference type="EMBL" id="BFAA01002127">
    <property type="protein sequence ID" value="GCB72537.1"/>
    <property type="molecule type" value="Genomic_DNA"/>
</dbReference>
<dbReference type="GO" id="GO:1990825">
    <property type="term" value="F:sequence-specific mRNA binding"/>
    <property type="evidence" value="ECO:0007669"/>
    <property type="project" value="TreeGrafter"/>
</dbReference>
<feature type="region of interest" description="Disordered" evidence="7">
    <location>
        <begin position="1"/>
        <end position="23"/>
    </location>
</feature>
<dbReference type="AlphaFoldDB" id="A0A401PHC7"/>
<name>A0A401PHC7_SCYTO</name>
<feature type="compositionally biased region" description="Polar residues" evidence="7">
    <location>
        <begin position="13"/>
        <end position="23"/>
    </location>
</feature>
<organism evidence="8 9">
    <name type="scientific">Scyliorhinus torazame</name>
    <name type="common">Cloudy catshark</name>
    <name type="synonym">Catulus torazame</name>
    <dbReference type="NCBI Taxonomy" id="75743"/>
    <lineage>
        <taxon>Eukaryota</taxon>
        <taxon>Metazoa</taxon>
        <taxon>Chordata</taxon>
        <taxon>Craniata</taxon>
        <taxon>Vertebrata</taxon>
        <taxon>Chondrichthyes</taxon>
        <taxon>Elasmobranchii</taxon>
        <taxon>Galeomorphii</taxon>
        <taxon>Galeoidea</taxon>
        <taxon>Carcharhiniformes</taxon>
        <taxon>Scyliorhinidae</taxon>
        <taxon>Scyliorhinus</taxon>
    </lineage>
</organism>
<dbReference type="GO" id="GO:0075523">
    <property type="term" value="P:viral translational frameshifting"/>
    <property type="evidence" value="ECO:0007669"/>
    <property type="project" value="TreeGrafter"/>
</dbReference>
<gene>
    <name evidence="8" type="ORF">scyTo_0006353</name>
</gene>
<evidence type="ECO:0000256" key="6">
    <source>
        <dbReference type="ARBA" id="ARBA00023242"/>
    </source>
</evidence>
<proteinExistence type="inferred from homology"/>
<dbReference type="InterPro" id="IPR026795">
    <property type="entry name" value="SHFL"/>
</dbReference>
<dbReference type="OMA" id="ARNNEIP"/>